<sequence length="318" mass="34551">MKKWIFASVLLIILAVLAACGSAEESTDSQTAEAQTTEAETMTVTHELGETEVPKNPQKVVVFDFGILDTLDKLGVESIVGVPQGNVPSYLEKFEDADKYENVGTLKEADFETIHAMDPDLIIISGRQAEMYNEFNDIAPTIHLGVDTSDYMNSFTTNMTTVGEIFGEEAQVEEALAAINEQIEGVQAKTKTTEGKGLIVLANEGKVSAYGAASRFGIIHDVFGVKQADEGIELSTHGQSISYEYILDTNPDMMFVVDRNAAVGNDASASDTLENELVQKTNAYKNEKIIYLDPDYWYLSGGGLQSVSEMVTAIESAL</sequence>
<dbReference type="PANTHER" id="PTHR30532:SF28">
    <property type="entry name" value="PETROBACTIN-BINDING PROTEIN YCLQ"/>
    <property type="match status" value="1"/>
</dbReference>
<evidence type="ECO:0000313" key="8">
    <source>
        <dbReference type="Proteomes" id="UP001595932"/>
    </source>
</evidence>
<evidence type="ECO:0000256" key="1">
    <source>
        <dbReference type="ARBA" id="ARBA00004196"/>
    </source>
</evidence>
<evidence type="ECO:0000313" key="7">
    <source>
        <dbReference type="EMBL" id="MFC4711448.1"/>
    </source>
</evidence>
<comment type="subcellular location">
    <subcellularLocation>
        <location evidence="1">Cell envelope</location>
    </subcellularLocation>
</comment>
<comment type="caution">
    <text evidence="7">The sequence shown here is derived from an EMBL/GenBank/DDBJ whole genome shotgun (WGS) entry which is preliminary data.</text>
</comment>
<proteinExistence type="inferred from homology"/>
<dbReference type="Gene3D" id="3.40.50.1980">
    <property type="entry name" value="Nitrogenase molybdenum iron protein domain"/>
    <property type="match status" value="2"/>
</dbReference>
<dbReference type="InterPro" id="IPR051313">
    <property type="entry name" value="Bact_iron-sidero_bind"/>
</dbReference>
<comment type="similarity">
    <text evidence="2">Belongs to the bacterial solute-binding protein 8 family.</text>
</comment>
<dbReference type="Proteomes" id="UP001595932">
    <property type="component" value="Unassembled WGS sequence"/>
</dbReference>
<dbReference type="CDD" id="cd01140">
    <property type="entry name" value="FatB"/>
    <property type="match status" value="1"/>
</dbReference>
<evidence type="ECO:0000256" key="2">
    <source>
        <dbReference type="ARBA" id="ARBA00008814"/>
    </source>
</evidence>
<dbReference type="InterPro" id="IPR033870">
    <property type="entry name" value="FatB"/>
</dbReference>
<dbReference type="SUPFAM" id="SSF53807">
    <property type="entry name" value="Helical backbone' metal receptor"/>
    <property type="match status" value="1"/>
</dbReference>
<keyword evidence="8" id="KW-1185">Reference proteome</keyword>
<dbReference type="InterPro" id="IPR002491">
    <property type="entry name" value="ABC_transptr_periplasmic_BD"/>
</dbReference>
<dbReference type="PANTHER" id="PTHR30532">
    <property type="entry name" value="IRON III DICITRATE-BINDING PERIPLASMIC PROTEIN"/>
    <property type="match status" value="1"/>
</dbReference>
<evidence type="ECO:0000256" key="3">
    <source>
        <dbReference type="ARBA" id="ARBA00022448"/>
    </source>
</evidence>
<feature type="signal peptide" evidence="5">
    <location>
        <begin position="1"/>
        <end position="18"/>
    </location>
</feature>
<feature type="chain" id="PRO_5045809997" evidence="5">
    <location>
        <begin position="19"/>
        <end position="318"/>
    </location>
</feature>
<keyword evidence="4 5" id="KW-0732">Signal</keyword>
<accession>A0ABV9M9X6</accession>
<organism evidence="7 8">
    <name type="scientific">Planococcus dechangensis</name>
    <dbReference type="NCBI Taxonomy" id="1176255"/>
    <lineage>
        <taxon>Bacteria</taxon>
        <taxon>Bacillati</taxon>
        <taxon>Bacillota</taxon>
        <taxon>Bacilli</taxon>
        <taxon>Bacillales</taxon>
        <taxon>Caryophanaceae</taxon>
        <taxon>Planococcus</taxon>
    </lineage>
</organism>
<gene>
    <name evidence="7" type="ORF">ACFO5U_01175</name>
</gene>
<evidence type="ECO:0000256" key="5">
    <source>
        <dbReference type="SAM" id="SignalP"/>
    </source>
</evidence>
<protein>
    <submittedName>
        <fullName evidence="7">Siderophore ABC transporter substrate-binding protein</fullName>
    </submittedName>
</protein>
<dbReference type="PROSITE" id="PS50983">
    <property type="entry name" value="FE_B12_PBP"/>
    <property type="match status" value="1"/>
</dbReference>
<feature type="domain" description="Fe/B12 periplasmic-binding" evidence="6">
    <location>
        <begin position="59"/>
        <end position="318"/>
    </location>
</feature>
<name>A0ABV9M9X6_9BACL</name>
<reference evidence="8" key="1">
    <citation type="journal article" date="2019" name="Int. J. Syst. Evol. Microbiol.">
        <title>The Global Catalogue of Microorganisms (GCM) 10K type strain sequencing project: providing services to taxonomists for standard genome sequencing and annotation.</title>
        <authorList>
            <consortium name="The Broad Institute Genomics Platform"/>
            <consortium name="The Broad Institute Genome Sequencing Center for Infectious Disease"/>
            <person name="Wu L."/>
            <person name="Ma J."/>
        </authorList>
    </citation>
    <scope>NUCLEOTIDE SEQUENCE [LARGE SCALE GENOMIC DNA]</scope>
    <source>
        <strain evidence="8">CGMCC 1.12151</strain>
    </source>
</reference>
<dbReference type="Pfam" id="PF01497">
    <property type="entry name" value="Peripla_BP_2"/>
    <property type="match status" value="1"/>
</dbReference>
<keyword evidence="3" id="KW-0813">Transport</keyword>
<dbReference type="EMBL" id="JBHSGL010000002">
    <property type="protein sequence ID" value="MFC4711448.1"/>
    <property type="molecule type" value="Genomic_DNA"/>
</dbReference>
<dbReference type="RefSeq" id="WP_377275939.1">
    <property type="nucleotide sequence ID" value="NZ_JBHSGL010000002.1"/>
</dbReference>
<evidence type="ECO:0000256" key="4">
    <source>
        <dbReference type="ARBA" id="ARBA00022729"/>
    </source>
</evidence>
<evidence type="ECO:0000259" key="6">
    <source>
        <dbReference type="PROSITE" id="PS50983"/>
    </source>
</evidence>
<dbReference type="PROSITE" id="PS51257">
    <property type="entry name" value="PROKAR_LIPOPROTEIN"/>
    <property type="match status" value="1"/>
</dbReference>